<dbReference type="AlphaFoldDB" id="A0A4R7I162"/>
<dbReference type="OrthoDB" id="3431510at2"/>
<organism evidence="2 3">
    <name type="scientific">Ilumatobacter fluminis</name>
    <dbReference type="NCBI Taxonomy" id="467091"/>
    <lineage>
        <taxon>Bacteria</taxon>
        <taxon>Bacillati</taxon>
        <taxon>Actinomycetota</taxon>
        <taxon>Acidimicrobiia</taxon>
        <taxon>Acidimicrobiales</taxon>
        <taxon>Ilumatobacteraceae</taxon>
        <taxon>Ilumatobacter</taxon>
    </lineage>
</organism>
<dbReference type="PROSITE" id="PS51257">
    <property type="entry name" value="PROKAR_LIPOPROTEIN"/>
    <property type="match status" value="1"/>
</dbReference>
<evidence type="ECO:0000256" key="1">
    <source>
        <dbReference type="SAM" id="Phobius"/>
    </source>
</evidence>
<protein>
    <recommendedName>
        <fullName evidence="4">DUF2975 family protein</fullName>
    </recommendedName>
</protein>
<dbReference type="EMBL" id="SOAU01000001">
    <property type="protein sequence ID" value="TDT16316.1"/>
    <property type="molecule type" value="Genomic_DNA"/>
</dbReference>
<evidence type="ECO:0000313" key="3">
    <source>
        <dbReference type="Proteomes" id="UP000294558"/>
    </source>
</evidence>
<keyword evidence="1" id="KW-0472">Membrane</keyword>
<keyword evidence="3" id="KW-1185">Reference proteome</keyword>
<dbReference type="Pfam" id="PF11188">
    <property type="entry name" value="DUF2975"/>
    <property type="match status" value="1"/>
</dbReference>
<feature type="transmembrane region" description="Helical" evidence="1">
    <location>
        <begin position="109"/>
        <end position="129"/>
    </location>
</feature>
<dbReference type="RefSeq" id="WP_133868708.1">
    <property type="nucleotide sequence ID" value="NZ_SOAU01000001.1"/>
</dbReference>
<keyword evidence="1" id="KW-0812">Transmembrane</keyword>
<reference evidence="2 3" key="1">
    <citation type="submission" date="2019-03" db="EMBL/GenBank/DDBJ databases">
        <title>Sequencing the genomes of 1000 actinobacteria strains.</title>
        <authorList>
            <person name="Klenk H.-P."/>
        </authorList>
    </citation>
    <scope>NUCLEOTIDE SEQUENCE [LARGE SCALE GENOMIC DNA]</scope>
    <source>
        <strain evidence="2 3">DSM 18936</strain>
    </source>
</reference>
<feature type="transmembrane region" description="Helical" evidence="1">
    <location>
        <begin position="187"/>
        <end position="208"/>
    </location>
</feature>
<feature type="transmembrane region" description="Helical" evidence="1">
    <location>
        <begin position="12"/>
        <end position="39"/>
    </location>
</feature>
<feature type="transmembrane region" description="Helical" evidence="1">
    <location>
        <begin position="150"/>
        <end position="167"/>
    </location>
</feature>
<proteinExistence type="predicted"/>
<keyword evidence="1" id="KW-1133">Transmembrane helix</keyword>
<evidence type="ECO:0008006" key="4">
    <source>
        <dbReference type="Google" id="ProtNLM"/>
    </source>
</evidence>
<evidence type="ECO:0000313" key="2">
    <source>
        <dbReference type="EMBL" id="TDT16316.1"/>
    </source>
</evidence>
<accession>A0A4R7I162</accession>
<dbReference type="Proteomes" id="UP000294558">
    <property type="component" value="Unassembled WGS sequence"/>
</dbReference>
<comment type="caution">
    <text evidence="2">The sequence shown here is derived from an EMBL/GenBank/DDBJ whole genome shotgun (WGS) entry which is preliminary data.</text>
</comment>
<dbReference type="InterPro" id="IPR021354">
    <property type="entry name" value="DUF2975"/>
</dbReference>
<gene>
    <name evidence="2" type="ORF">BDK89_1900</name>
</gene>
<sequence length="221" mass="23632">MDSTSERPGIRLLDRATSVAMVVLVVLSCLVAVLGIVVISGRGSASVGVTIEPPYTIGFDDDRSVVVSGDGASLTSVGFERDLGLGTFQREPEIEAAVTVDPDDLDSRLAIVVGGAVLLGLSWAALVILRRIVRSARVADPFDPVNVRRIRWLAAIVLMWQLVLEIGDRVLTRTLESELAVNVSLPRLGWISAGVVALLIVALAEVFSTGSELRSFERETI</sequence>
<name>A0A4R7I162_9ACTN</name>